<evidence type="ECO:0000256" key="2">
    <source>
        <dbReference type="ARBA" id="ARBA00008598"/>
    </source>
</evidence>
<keyword evidence="6" id="KW-0680">Restriction system</keyword>
<evidence type="ECO:0000256" key="6">
    <source>
        <dbReference type="ARBA" id="ARBA00022747"/>
    </source>
</evidence>
<keyword evidence="7" id="KW-0255">Endonuclease</keyword>
<keyword evidence="13" id="KW-1185">Reference proteome</keyword>
<dbReference type="GO" id="GO:0005524">
    <property type="term" value="F:ATP binding"/>
    <property type="evidence" value="ECO:0007669"/>
    <property type="project" value="UniProtKB-KW"/>
</dbReference>
<dbReference type="EC" id="3.1.21.3" evidence="3"/>
<keyword evidence="10" id="KW-0238">DNA-binding</keyword>
<evidence type="ECO:0000256" key="7">
    <source>
        <dbReference type="ARBA" id="ARBA00022759"/>
    </source>
</evidence>
<evidence type="ECO:0000256" key="1">
    <source>
        <dbReference type="ARBA" id="ARBA00000851"/>
    </source>
</evidence>
<organism evidence="12 13">
    <name type="scientific">Candidatus Thiomargarita nelsonii</name>
    <dbReference type="NCBI Taxonomy" id="1003181"/>
    <lineage>
        <taxon>Bacteria</taxon>
        <taxon>Pseudomonadati</taxon>
        <taxon>Pseudomonadota</taxon>
        <taxon>Gammaproteobacteria</taxon>
        <taxon>Thiotrichales</taxon>
        <taxon>Thiotrichaceae</taxon>
        <taxon>Thiomargarita</taxon>
    </lineage>
</organism>
<dbReference type="Gene3D" id="3.90.1570.50">
    <property type="match status" value="1"/>
</dbReference>
<evidence type="ECO:0000313" key="13">
    <source>
        <dbReference type="Proteomes" id="UP000030428"/>
    </source>
</evidence>
<comment type="similarity">
    <text evidence="2">Belongs to the HsdR family.</text>
</comment>
<evidence type="ECO:0000313" key="12">
    <source>
        <dbReference type="EMBL" id="TGO03129.1"/>
    </source>
</evidence>
<evidence type="ECO:0000256" key="10">
    <source>
        <dbReference type="ARBA" id="ARBA00023125"/>
    </source>
</evidence>
<dbReference type="GO" id="GO:0009307">
    <property type="term" value="P:DNA restriction-modification system"/>
    <property type="evidence" value="ECO:0007669"/>
    <property type="project" value="UniProtKB-KW"/>
</dbReference>
<evidence type="ECO:0000256" key="9">
    <source>
        <dbReference type="ARBA" id="ARBA00022840"/>
    </source>
</evidence>
<evidence type="ECO:0000259" key="11">
    <source>
        <dbReference type="Pfam" id="PF04313"/>
    </source>
</evidence>
<evidence type="ECO:0000256" key="3">
    <source>
        <dbReference type="ARBA" id="ARBA00012654"/>
    </source>
</evidence>
<proteinExistence type="inferred from homology"/>
<dbReference type="InterPro" id="IPR007409">
    <property type="entry name" value="Restrct_endonuc_type1_HsdR_N"/>
</dbReference>
<dbReference type="PANTHER" id="PTHR30195:SF15">
    <property type="entry name" value="TYPE I RESTRICTION ENZYME HINDI ENDONUCLEASE SUBUNIT"/>
    <property type="match status" value="1"/>
</dbReference>
<comment type="catalytic activity">
    <reaction evidence="1">
        <text>Endonucleolytic cleavage of DNA to give random double-stranded fragments with terminal 5'-phosphates, ATP is simultaneously hydrolyzed.</text>
        <dbReference type="EC" id="3.1.21.3"/>
    </reaction>
</comment>
<evidence type="ECO:0000256" key="8">
    <source>
        <dbReference type="ARBA" id="ARBA00022801"/>
    </source>
</evidence>
<keyword evidence="9" id="KW-0067">ATP-binding</keyword>
<keyword evidence="8" id="KW-0378">Hydrolase</keyword>
<gene>
    <name evidence="12" type="ORF">PN36_12385</name>
</gene>
<dbReference type="InterPro" id="IPR051268">
    <property type="entry name" value="Type-I_R_enzyme_R_subunit"/>
</dbReference>
<dbReference type="PANTHER" id="PTHR30195">
    <property type="entry name" value="TYPE I SITE-SPECIFIC DEOXYRIBONUCLEASE PROTEIN SUBUNIT M AND R"/>
    <property type="match status" value="1"/>
</dbReference>
<keyword evidence="5" id="KW-0547">Nucleotide-binding</keyword>
<evidence type="ECO:0000256" key="5">
    <source>
        <dbReference type="ARBA" id="ARBA00022741"/>
    </source>
</evidence>
<feature type="domain" description="Restriction endonuclease type I HsdR N-terminal" evidence="11">
    <location>
        <begin position="6"/>
        <end position="164"/>
    </location>
</feature>
<evidence type="ECO:0000256" key="4">
    <source>
        <dbReference type="ARBA" id="ARBA00022722"/>
    </source>
</evidence>
<dbReference type="EMBL" id="JSZA02000038">
    <property type="protein sequence ID" value="TGO03129.1"/>
    <property type="molecule type" value="Genomic_DNA"/>
</dbReference>
<reference evidence="12 13" key="1">
    <citation type="journal article" date="2016" name="Front. Microbiol.">
        <title>Single-Cell (Meta-)Genomics of a Dimorphic Candidatus Thiomargarita nelsonii Reveals Genomic Plasticity.</title>
        <authorList>
            <person name="Flood B.E."/>
            <person name="Fliss P."/>
            <person name="Jones D.S."/>
            <person name="Dick G.J."/>
            <person name="Jain S."/>
            <person name="Kaster A.K."/>
            <person name="Winkel M."/>
            <person name="Mussmann M."/>
            <person name="Bailey J."/>
        </authorList>
    </citation>
    <scope>NUCLEOTIDE SEQUENCE [LARGE SCALE GENOMIC DNA]</scope>
    <source>
        <strain evidence="12">Hydrate Ridge</strain>
    </source>
</reference>
<protein>
    <recommendedName>
        <fullName evidence="3">type I site-specific deoxyribonuclease</fullName>
        <ecNumber evidence="3">3.1.21.3</ecNumber>
    </recommendedName>
</protein>
<dbReference type="GO" id="GO:0003677">
    <property type="term" value="F:DNA binding"/>
    <property type="evidence" value="ECO:0007669"/>
    <property type="project" value="UniProtKB-KW"/>
</dbReference>
<dbReference type="Proteomes" id="UP000030428">
    <property type="component" value="Unassembled WGS sequence"/>
</dbReference>
<dbReference type="CDD" id="cd22332">
    <property type="entry name" value="HsdR_N"/>
    <property type="match status" value="1"/>
</dbReference>
<name>A0A4E0QPR2_9GAMM</name>
<dbReference type="GO" id="GO:0009035">
    <property type="term" value="F:type I site-specific deoxyribonuclease activity"/>
    <property type="evidence" value="ECO:0007669"/>
    <property type="project" value="UniProtKB-EC"/>
</dbReference>
<dbReference type="Pfam" id="PF04313">
    <property type="entry name" value="HSDR_N"/>
    <property type="match status" value="1"/>
</dbReference>
<dbReference type="AlphaFoldDB" id="A0A4E0QPR2"/>
<sequence>MTKNIISENDIEQETLKKLQQHCFQRLNCYTPKQENINDRSNRQDKRDVILSERLNPSIPEPTIDNVIETIMDRRTAMPPLAANMQLYSLIRDGVPVEFEDAQGIKHPERVQLIDFENHYSDANASNDYLAVSQLWIKTTAQTPKAAYRRPDIILYINGLPLVISFY</sequence>
<keyword evidence="4" id="KW-0540">Nuclease</keyword>
<comment type="caution">
    <text evidence="12">The sequence shown here is derived from an EMBL/GenBank/DDBJ whole genome shotgun (WGS) entry which is preliminary data.</text>
</comment>
<accession>A0A4E0QPR2</accession>